<keyword evidence="5" id="KW-0812">Transmembrane</keyword>
<evidence type="ECO:0000256" key="4">
    <source>
        <dbReference type="SAM" id="MobiDB-lite"/>
    </source>
</evidence>
<evidence type="ECO:0000256" key="2">
    <source>
        <dbReference type="ARBA" id="ARBA00022741"/>
    </source>
</evidence>
<keyword evidence="5" id="KW-0472">Membrane</keyword>
<protein>
    <submittedName>
        <fullName evidence="7">Type II secretion system protein E</fullName>
    </submittedName>
</protein>
<dbReference type="PANTHER" id="PTHR30258">
    <property type="entry name" value="TYPE II SECRETION SYSTEM PROTEIN GSPE-RELATED"/>
    <property type="match status" value="1"/>
</dbReference>
<feature type="region of interest" description="Disordered" evidence="4">
    <location>
        <begin position="65"/>
        <end position="98"/>
    </location>
</feature>
<accession>A0A517Z7K0</accession>
<keyword evidence="2" id="KW-0547">Nucleotide-binding</keyword>
<dbReference type="Proteomes" id="UP000320496">
    <property type="component" value="Chromosome"/>
</dbReference>
<dbReference type="InterPro" id="IPR001482">
    <property type="entry name" value="T2SS/T4SS_dom"/>
</dbReference>
<dbReference type="GO" id="GO:0016887">
    <property type="term" value="F:ATP hydrolysis activity"/>
    <property type="evidence" value="ECO:0007669"/>
    <property type="project" value="TreeGrafter"/>
</dbReference>
<reference evidence="7 8" key="1">
    <citation type="submission" date="2019-02" db="EMBL/GenBank/DDBJ databases">
        <title>Deep-cultivation of Planctomycetes and their phenomic and genomic characterization uncovers novel biology.</title>
        <authorList>
            <person name="Wiegand S."/>
            <person name="Jogler M."/>
            <person name="Boedeker C."/>
            <person name="Pinto D."/>
            <person name="Vollmers J."/>
            <person name="Rivas-Marin E."/>
            <person name="Kohn T."/>
            <person name="Peeters S.H."/>
            <person name="Heuer A."/>
            <person name="Rast P."/>
            <person name="Oberbeckmann S."/>
            <person name="Bunk B."/>
            <person name="Jeske O."/>
            <person name="Meyerdierks A."/>
            <person name="Storesund J.E."/>
            <person name="Kallscheuer N."/>
            <person name="Luecker S."/>
            <person name="Lage O.M."/>
            <person name="Pohl T."/>
            <person name="Merkel B.J."/>
            <person name="Hornburger P."/>
            <person name="Mueller R.-W."/>
            <person name="Bruemmer F."/>
            <person name="Labrenz M."/>
            <person name="Spormann A.M."/>
            <person name="Op den Camp H."/>
            <person name="Overmann J."/>
            <person name="Amann R."/>
            <person name="Jetten M.S.M."/>
            <person name="Mascher T."/>
            <person name="Medema M.H."/>
            <person name="Devos D.P."/>
            <person name="Kaster A.-K."/>
            <person name="Ovreas L."/>
            <person name="Rohde M."/>
            <person name="Galperin M.Y."/>
            <person name="Jogler C."/>
        </authorList>
    </citation>
    <scope>NUCLEOTIDE SEQUENCE [LARGE SCALE GENOMIC DNA]</scope>
    <source>
        <strain evidence="7 8">Mal4</strain>
    </source>
</reference>
<keyword evidence="3" id="KW-0067">ATP-binding</keyword>
<feature type="region of interest" description="Disordered" evidence="4">
    <location>
        <begin position="1"/>
        <end position="20"/>
    </location>
</feature>
<evidence type="ECO:0000256" key="5">
    <source>
        <dbReference type="SAM" id="Phobius"/>
    </source>
</evidence>
<dbReference type="EMBL" id="CP036275">
    <property type="protein sequence ID" value="QDU38463.1"/>
    <property type="molecule type" value="Genomic_DNA"/>
</dbReference>
<proteinExistence type="inferred from homology"/>
<evidence type="ECO:0000313" key="8">
    <source>
        <dbReference type="Proteomes" id="UP000320496"/>
    </source>
</evidence>
<feature type="transmembrane region" description="Helical" evidence="5">
    <location>
        <begin position="156"/>
        <end position="174"/>
    </location>
</feature>
<feature type="transmembrane region" description="Helical" evidence="5">
    <location>
        <begin position="117"/>
        <end position="136"/>
    </location>
</feature>
<dbReference type="PROSITE" id="PS00662">
    <property type="entry name" value="T2SP_E"/>
    <property type="match status" value="1"/>
</dbReference>
<evidence type="ECO:0000259" key="6">
    <source>
        <dbReference type="PROSITE" id="PS00662"/>
    </source>
</evidence>
<evidence type="ECO:0000313" key="7">
    <source>
        <dbReference type="EMBL" id="QDU38463.1"/>
    </source>
</evidence>
<feature type="compositionally biased region" description="Polar residues" evidence="4">
    <location>
        <begin position="1"/>
        <end position="16"/>
    </location>
</feature>
<dbReference type="GO" id="GO:0005886">
    <property type="term" value="C:plasma membrane"/>
    <property type="evidence" value="ECO:0007669"/>
    <property type="project" value="TreeGrafter"/>
</dbReference>
<keyword evidence="8" id="KW-1185">Reference proteome</keyword>
<dbReference type="SUPFAM" id="SSF52540">
    <property type="entry name" value="P-loop containing nucleoside triphosphate hydrolases"/>
    <property type="match status" value="1"/>
</dbReference>
<dbReference type="Pfam" id="PF00437">
    <property type="entry name" value="T2SSE"/>
    <property type="match status" value="1"/>
</dbReference>
<feature type="compositionally biased region" description="Low complexity" evidence="4">
    <location>
        <begin position="76"/>
        <end position="98"/>
    </location>
</feature>
<evidence type="ECO:0000256" key="1">
    <source>
        <dbReference type="ARBA" id="ARBA00006611"/>
    </source>
</evidence>
<dbReference type="PANTHER" id="PTHR30258:SF2">
    <property type="entry name" value="COMG OPERON PROTEIN 1"/>
    <property type="match status" value="1"/>
</dbReference>
<dbReference type="Gene3D" id="3.40.50.300">
    <property type="entry name" value="P-loop containing nucleotide triphosphate hydrolases"/>
    <property type="match status" value="1"/>
</dbReference>
<organism evidence="7 8">
    <name type="scientific">Maioricimonas rarisocia</name>
    <dbReference type="NCBI Taxonomy" id="2528026"/>
    <lineage>
        <taxon>Bacteria</taxon>
        <taxon>Pseudomonadati</taxon>
        <taxon>Planctomycetota</taxon>
        <taxon>Planctomycetia</taxon>
        <taxon>Planctomycetales</taxon>
        <taxon>Planctomycetaceae</taxon>
        <taxon>Maioricimonas</taxon>
    </lineage>
</organism>
<evidence type="ECO:0000256" key="3">
    <source>
        <dbReference type="ARBA" id="ARBA00022840"/>
    </source>
</evidence>
<name>A0A517Z7K0_9PLAN</name>
<dbReference type="KEGG" id="mri:Mal4_27910"/>
<keyword evidence="5" id="KW-1133">Transmembrane helix</keyword>
<comment type="similarity">
    <text evidence="1">Belongs to the GSP E family.</text>
</comment>
<dbReference type="AlphaFoldDB" id="A0A517Z7K0"/>
<gene>
    <name evidence="7" type="primary">epsE_1</name>
    <name evidence="7" type="ORF">Mal4_27910</name>
</gene>
<dbReference type="CDD" id="cd01129">
    <property type="entry name" value="PulE-GspE-like"/>
    <property type="match status" value="1"/>
</dbReference>
<dbReference type="Gene3D" id="3.30.450.90">
    <property type="match status" value="1"/>
</dbReference>
<dbReference type="GO" id="GO:0005524">
    <property type="term" value="F:ATP binding"/>
    <property type="evidence" value="ECO:0007669"/>
    <property type="project" value="UniProtKB-KW"/>
</dbReference>
<feature type="domain" description="Bacterial type II secretion system protein E" evidence="6">
    <location>
        <begin position="469"/>
        <end position="483"/>
    </location>
</feature>
<dbReference type="InterPro" id="IPR027417">
    <property type="entry name" value="P-loop_NTPase"/>
</dbReference>
<sequence>MFDSLSESDSVTSNANLPGRSPVPLRDFALPYEGNPLMCSRVSTLIIPPLAVLLMSGVLLAQPGGGIPQPPPPADPQAAAPAAAPASPGAAAPASSAGKWAPDPMGFVRGNRVPPQMGYYISLVKLIPIIALFLLWVQTSKWMDEDSRGLKVRPSFWSTLMLVCGVAGFLLALISPVYIVGFLAVLGFCGTPFGLYVSERNQRVPESSKVMTPKHIKSVITRQLSRLGINLGGAETVDSVAGPNIQFIGKTRTGGKDDRSSRQVERSRGYLAARELVYDSILRRATDIHLEPKDEELAARLRIDGVMYPTEPFDKVVGDAVVNIFKVLSAMDITERRRSQDGGFGAIVEGREVDFRVASQGTRHGEKMVIRILDQANSVSTLTQLGMRKQLQEKIEGVIHEPHGLFLCCGPTGAGKSTTLYACLNDIDSMQNNIITIEDPVEYKMSNVTQIEINTKADQTFAGSLRSVLRQDPDVVMVGEIRDGETARIACQAANTGHMVFSTVHANDTVTALYRLIDLEVDPSMLASSLTAILGQRLARRLCPQCREAYKPNPDFLKKAGLPPDRVEKLFRAPKQKTGCTNCGGLGYKGRIGVYELLVISERMRDMVRDKAAMSVIRSEARKEGMLYMKEEGLRLVARGVTSVDELLRVVK</sequence>